<dbReference type="PROSITE" id="PS50893">
    <property type="entry name" value="ABC_TRANSPORTER_2"/>
    <property type="match status" value="1"/>
</dbReference>
<dbReference type="SUPFAM" id="SSF52540">
    <property type="entry name" value="P-loop containing nucleoside triphosphate hydrolases"/>
    <property type="match status" value="1"/>
</dbReference>
<dbReference type="GO" id="GO:0005524">
    <property type="term" value="F:ATP binding"/>
    <property type="evidence" value="ECO:0007669"/>
    <property type="project" value="UniProtKB-KW"/>
</dbReference>
<dbReference type="Pfam" id="PF00005">
    <property type="entry name" value="ABC_tran"/>
    <property type="match status" value="1"/>
</dbReference>
<dbReference type="Gene3D" id="3.40.50.300">
    <property type="entry name" value="P-loop containing nucleotide triphosphate hydrolases"/>
    <property type="match status" value="1"/>
</dbReference>
<dbReference type="GO" id="GO:0016887">
    <property type="term" value="F:ATP hydrolysis activity"/>
    <property type="evidence" value="ECO:0007669"/>
    <property type="project" value="InterPro"/>
</dbReference>
<dbReference type="InterPro" id="IPR051782">
    <property type="entry name" value="ABC_Transporter_VariousFunc"/>
</dbReference>
<evidence type="ECO:0000259" key="4">
    <source>
        <dbReference type="PROSITE" id="PS50893"/>
    </source>
</evidence>
<protein>
    <submittedName>
        <fullName evidence="5">ABC transporter ATP-binding protein</fullName>
    </submittedName>
</protein>
<evidence type="ECO:0000256" key="3">
    <source>
        <dbReference type="ARBA" id="ARBA00022840"/>
    </source>
</evidence>
<reference evidence="6" key="1">
    <citation type="submission" date="2016-12" db="EMBL/GenBank/DDBJ databases">
        <title>Draft Genome Sequences od Carboxydothermus pertinax and islandicus, Hydrogenogenic Carboxydotrophic Bacteria.</title>
        <authorList>
            <person name="Fukuyama Y."/>
            <person name="Ohmae K."/>
            <person name="Yoneda Y."/>
            <person name="Yoshida T."/>
            <person name="Sako Y."/>
        </authorList>
    </citation>
    <scope>NUCLEOTIDE SEQUENCE [LARGE SCALE GENOMIC DNA]</scope>
    <source>
        <strain evidence="6">Ug1</strain>
    </source>
</reference>
<keyword evidence="3 5" id="KW-0067">ATP-binding</keyword>
<dbReference type="CDD" id="cd03230">
    <property type="entry name" value="ABC_DR_subfamily_A"/>
    <property type="match status" value="1"/>
</dbReference>
<dbReference type="InterPro" id="IPR003593">
    <property type="entry name" value="AAA+_ATPase"/>
</dbReference>
<keyword evidence="1" id="KW-0813">Transport</keyword>
<dbReference type="PANTHER" id="PTHR42939">
    <property type="entry name" value="ABC TRANSPORTER ATP-BINDING PROTEIN ALBC-RELATED"/>
    <property type="match status" value="1"/>
</dbReference>
<evidence type="ECO:0000256" key="1">
    <source>
        <dbReference type="ARBA" id="ARBA00022448"/>
    </source>
</evidence>
<keyword evidence="2" id="KW-0547">Nucleotide-binding</keyword>
<dbReference type="PANTHER" id="PTHR42939:SF3">
    <property type="entry name" value="ABC TRANSPORTER ATP-BINDING COMPONENT"/>
    <property type="match status" value="1"/>
</dbReference>
<evidence type="ECO:0000313" key="6">
    <source>
        <dbReference type="Proteomes" id="UP000187485"/>
    </source>
</evidence>
<dbReference type="RefSeq" id="WP_075859622.1">
    <property type="nucleotide sequence ID" value="NZ_BDJK01000033.1"/>
</dbReference>
<feature type="domain" description="ABC transporter" evidence="4">
    <location>
        <begin position="3"/>
        <end position="225"/>
    </location>
</feature>
<dbReference type="InterPro" id="IPR003439">
    <property type="entry name" value="ABC_transporter-like_ATP-bd"/>
</dbReference>
<keyword evidence="6" id="KW-1185">Reference proteome</keyword>
<dbReference type="OrthoDB" id="9804819at2"/>
<dbReference type="SMART" id="SM00382">
    <property type="entry name" value="AAA"/>
    <property type="match status" value="1"/>
</dbReference>
<dbReference type="Proteomes" id="UP000187485">
    <property type="component" value="Unassembled WGS sequence"/>
</dbReference>
<accession>A0A1L8CWA6</accession>
<evidence type="ECO:0000313" key="5">
    <source>
        <dbReference type="EMBL" id="GAV23177.1"/>
    </source>
</evidence>
<dbReference type="STRING" id="870242.cpu_16870"/>
<organism evidence="5 6">
    <name type="scientific">Carboxydothermus pertinax</name>
    <dbReference type="NCBI Taxonomy" id="870242"/>
    <lineage>
        <taxon>Bacteria</taxon>
        <taxon>Bacillati</taxon>
        <taxon>Bacillota</taxon>
        <taxon>Clostridia</taxon>
        <taxon>Thermoanaerobacterales</taxon>
        <taxon>Thermoanaerobacteraceae</taxon>
        <taxon>Carboxydothermus</taxon>
    </lineage>
</organism>
<comment type="caution">
    <text evidence="5">The sequence shown here is derived from an EMBL/GenBank/DDBJ whole genome shotgun (WGS) entry which is preliminary data.</text>
</comment>
<dbReference type="EMBL" id="BDJK01000033">
    <property type="protein sequence ID" value="GAV23177.1"/>
    <property type="molecule type" value="Genomic_DNA"/>
</dbReference>
<dbReference type="InterPro" id="IPR027417">
    <property type="entry name" value="P-loop_NTPase"/>
</dbReference>
<evidence type="ECO:0000256" key="2">
    <source>
        <dbReference type="ARBA" id="ARBA00022741"/>
    </source>
</evidence>
<proteinExistence type="predicted"/>
<name>A0A1L8CWA6_9THEO</name>
<gene>
    <name evidence="5" type="ORF">cpu_16870</name>
</gene>
<sequence length="276" mass="31110">MVLEVKNLSKQIRGKQILSDISFSLGKGEVLALIGPNGAGKTTTIKCIINAIKKDEGEVILFGKPFANEVKTRIAVVPEDRKVFRNFTAADYRSLWQSLYPAWNDQFFKDFVVKYNFNLNQKVESYSIGQRTLFLLGLALSSGTDLLLLDELTQHLDPTIRNEVIHLINQYARLGNSLLVSSHEIFELEEYATAFAIIKNGKVLYTDSIDDAKQKHRIIRRGESFKEGEVIGMIHDDILLKTSDDIGMYPKLNQIVVGYLQGKSADLILAEDLKEN</sequence>
<dbReference type="AlphaFoldDB" id="A0A1L8CWA6"/>